<protein>
    <recommendedName>
        <fullName evidence="1">Reverse transcriptase domain-containing protein</fullName>
    </recommendedName>
</protein>
<keyword evidence="3" id="KW-1185">Reference proteome</keyword>
<feature type="domain" description="Reverse transcriptase" evidence="1">
    <location>
        <begin position="259"/>
        <end position="509"/>
    </location>
</feature>
<dbReference type="Proteomes" id="UP000694424">
    <property type="component" value="Unplaced"/>
</dbReference>
<name>A0A8B9PGQ4_APTOW</name>
<reference evidence="2" key="1">
    <citation type="submission" date="2025-08" db="UniProtKB">
        <authorList>
            <consortium name="Ensembl"/>
        </authorList>
    </citation>
    <scope>IDENTIFICATION</scope>
</reference>
<sequence>MVEFRILRGGGRALSKIATLDFRRANFGLFRDLLRGIPWVRALEGRGVQESWLIFKHHLLQAQERCIPMSRKSSKGGRRPAWMSKELLAKLNQKKEVYRKWKGGQATWEEYRNAVRVCRDVTRKAKARLELNLARDVKDNKKGFFKYISSKRKTRENVGPLLNGVGALVTKDAEKAELLNAFFASVFTGQASPQEPQTLEAREKVWRKEDFPLVEEEWVRDHLSKPDTHKSMGPDGMHPRVLRELADVIAKPLSIIFERSWRTGEVPEDWKKANVTPVFQKGKKEDPGNYRPVSLTCISGKVMEQLILEAISKHVEDKKVIRSSQHGFTKGKSCLTNLIAFYDGMTGWVDEGRAVDVVSLDFSKAFDTVSHNILMDKLRKCGLDEWTVRWIENWLNGRAQRVVISGAESSWRPVASGVPQGSVLGPVLFNFFISDLDEGTECTLSKFADDTKLGGVVDTPEGCAAIQRDLDRLERWAERNLMKFNRGKCRVLHLGRNNPMHQYRLGVDLLESSSAEKDLGVLVDTKLSMRQQCALVAKKANGILGCMRKSVASRSREVILPLSSALVRPHLEYCVQFWAPQYKRDVALLEQVQRRATKMIRGLEHLSYEERLRELGLFSLEKRRLRGDLINVYKDLKGGCREDGTRLFSVVPSDRTRGSGHKLKHRKFHLDIRKSFFIVRATEHWNRLSREVVESPSLEIFKTRLDAILCNVL</sequence>
<organism evidence="2 3">
    <name type="scientific">Apteryx owenii</name>
    <name type="common">Little spotted kiwi</name>
    <dbReference type="NCBI Taxonomy" id="8824"/>
    <lineage>
        <taxon>Eukaryota</taxon>
        <taxon>Metazoa</taxon>
        <taxon>Chordata</taxon>
        <taxon>Craniata</taxon>
        <taxon>Vertebrata</taxon>
        <taxon>Euteleostomi</taxon>
        <taxon>Archelosauria</taxon>
        <taxon>Archosauria</taxon>
        <taxon>Dinosauria</taxon>
        <taxon>Saurischia</taxon>
        <taxon>Theropoda</taxon>
        <taxon>Coelurosauria</taxon>
        <taxon>Aves</taxon>
        <taxon>Palaeognathae</taxon>
        <taxon>Apterygiformes</taxon>
        <taxon>Apterygidae</taxon>
        <taxon>Apteryx</taxon>
    </lineage>
</organism>
<reference evidence="2" key="2">
    <citation type="submission" date="2025-09" db="UniProtKB">
        <authorList>
            <consortium name="Ensembl"/>
        </authorList>
    </citation>
    <scope>IDENTIFICATION</scope>
</reference>
<evidence type="ECO:0000259" key="1">
    <source>
        <dbReference type="PROSITE" id="PS50878"/>
    </source>
</evidence>
<evidence type="ECO:0000313" key="3">
    <source>
        <dbReference type="Proteomes" id="UP000694424"/>
    </source>
</evidence>
<proteinExistence type="predicted"/>
<accession>A0A8B9PGQ4</accession>
<dbReference type="Ensembl" id="ENSAOWT00000010942.1">
    <property type="protein sequence ID" value="ENSAOWP00000009641.1"/>
    <property type="gene ID" value="ENSAOWG00000006627.1"/>
</dbReference>
<dbReference type="AlphaFoldDB" id="A0A8B9PGQ4"/>
<dbReference type="InterPro" id="IPR043502">
    <property type="entry name" value="DNA/RNA_pol_sf"/>
</dbReference>
<dbReference type="PROSITE" id="PS50878">
    <property type="entry name" value="RT_POL"/>
    <property type="match status" value="1"/>
</dbReference>
<dbReference type="CDD" id="cd01650">
    <property type="entry name" value="RT_nLTR_like"/>
    <property type="match status" value="1"/>
</dbReference>
<dbReference type="PANTHER" id="PTHR33332">
    <property type="entry name" value="REVERSE TRANSCRIPTASE DOMAIN-CONTAINING PROTEIN"/>
    <property type="match status" value="1"/>
</dbReference>
<dbReference type="SUPFAM" id="SSF56672">
    <property type="entry name" value="DNA/RNA polymerases"/>
    <property type="match status" value="1"/>
</dbReference>
<dbReference type="InterPro" id="IPR000477">
    <property type="entry name" value="RT_dom"/>
</dbReference>
<dbReference type="Pfam" id="PF00078">
    <property type="entry name" value="RVT_1"/>
    <property type="match status" value="1"/>
</dbReference>
<evidence type="ECO:0000313" key="2">
    <source>
        <dbReference type="Ensembl" id="ENSAOWP00000009641.1"/>
    </source>
</evidence>